<feature type="binding site" evidence="12">
    <location>
        <position position="58"/>
    </location>
    <ligand>
        <name>[4Fe-4S] cluster</name>
        <dbReference type="ChEBI" id="CHEBI:49883"/>
        <label>1</label>
    </ligand>
</feature>
<dbReference type="PROSITE" id="PS00198">
    <property type="entry name" value="4FE4S_FER_1"/>
    <property type="match status" value="1"/>
</dbReference>
<dbReference type="PANTHER" id="PTHR10849">
    <property type="entry name" value="NADH DEHYDROGENASE UBIQUINONE IRON-SULFUR PROTEIN 8, MITOCHONDRIAL"/>
    <property type="match status" value="1"/>
</dbReference>
<dbReference type="Proteomes" id="UP001203423">
    <property type="component" value="Unassembled WGS sequence"/>
</dbReference>
<keyword evidence="12" id="KW-0874">Quinone</keyword>
<comment type="similarity">
    <text evidence="1 12">Belongs to the complex I 23 kDa subunit family.</text>
</comment>
<evidence type="ECO:0000256" key="3">
    <source>
        <dbReference type="ARBA" id="ARBA00022723"/>
    </source>
</evidence>
<evidence type="ECO:0000256" key="8">
    <source>
        <dbReference type="ARBA" id="ARBA00038844"/>
    </source>
</evidence>
<evidence type="ECO:0000256" key="5">
    <source>
        <dbReference type="ARBA" id="ARBA00022967"/>
    </source>
</evidence>
<feature type="binding site" evidence="12">
    <location>
        <position position="61"/>
    </location>
    <ligand>
        <name>[4Fe-4S] cluster</name>
        <dbReference type="ChEBI" id="CHEBI:49883"/>
        <label>1</label>
    </ligand>
</feature>
<dbReference type="EMBL" id="JAKIKS010000017">
    <property type="protein sequence ID" value="MCL1124089.1"/>
    <property type="molecule type" value="Genomic_DNA"/>
</dbReference>
<keyword evidence="3 12" id="KW-0479">Metal-binding</keyword>
<keyword evidence="5 12" id="KW-1278">Translocase</keyword>
<dbReference type="InterPro" id="IPR017900">
    <property type="entry name" value="4Fe4S_Fe_S_CS"/>
</dbReference>
<gene>
    <name evidence="12 14" type="primary">nuoI</name>
    <name evidence="14" type="ORF">L2764_06255</name>
</gene>
<evidence type="ECO:0000256" key="6">
    <source>
        <dbReference type="ARBA" id="ARBA00023004"/>
    </source>
</evidence>
<sequence>MYKLIQEIFGGFIVTLKHAFRPRDTIQYPEQRKARSERFRGRIVLTKDPDGQERCVSCYLCSSVCPVDCIDIQGTEDENERRYPAKFDINFSRCILCGLCEEACPTLAIQLTQDYEFCSTNREKLLYHKEDLLIDGTGKHPDYSFYHHAGVPIKGKAIGDNPDEQKPVDVYTNLP</sequence>
<comment type="cofactor">
    <cofactor evidence="12">
        <name>[4Fe-4S] cluster</name>
        <dbReference type="ChEBI" id="CHEBI:49883"/>
    </cofactor>
    <text evidence="12">Binds 2 [4Fe-4S] clusters per subunit.</text>
</comment>
<evidence type="ECO:0000313" key="15">
    <source>
        <dbReference type="Proteomes" id="UP001203423"/>
    </source>
</evidence>
<evidence type="ECO:0000256" key="4">
    <source>
        <dbReference type="ARBA" id="ARBA00022737"/>
    </source>
</evidence>
<keyword evidence="12" id="KW-0520">NAD</keyword>
<evidence type="ECO:0000256" key="12">
    <source>
        <dbReference type="HAMAP-Rule" id="MF_01351"/>
    </source>
</evidence>
<comment type="function">
    <text evidence="12">NDH-1 shuttles electrons from NADH, via FMN and iron-sulfur (Fe-S) centers, to quinones in the respiratory chain. The immediate electron acceptor for the enzyme in this species is believed to be ubiquinone. Couples the redox reaction to proton translocation (for every two electrons transferred, four hydrogen ions are translocated across the cytoplasmic membrane), and thus conserves the redox energy in a proton gradient.</text>
</comment>
<protein>
    <recommendedName>
        <fullName evidence="9 12">NADH-quinone oxidoreductase subunit I</fullName>
        <ecNumber evidence="12">7.1.1.-</ecNumber>
    </recommendedName>
    <alternativeName>
        <fullName evidence="10 12">NADH dehydrogenase I subunit I</fullName>
    </alternativeName>
    <alternativeName>
        <fullName evidence="11 12">NDH-1 subunit I</fullName>
    </alternativeName>
</protein>
<evidence type="ECO:0000313" key="14">
    <source>
        <dbReference type="EMBL" id="MCL1124089.1"/>
    </source>
</evidence>
<proteinExistence type="inferred from homology"/>
<feature type="domain" description="4Fe-4S ferredoxin-type" evidence="13">
    <location>
        <begin position="45"/>
        <end position="75"/>
    </location>
</feature>
<dbReference type="InterPro" id="IPR017896">
    <property type="entry name" value="4Fe4S_Fe-S-bd"/>
</dbReference>
<comment type="subunit">
    <text evidence="8 12">NDH-1 is composed of 13 different subunits. Subunits NuoA, H, J, K, L, M, N constitute the membrane sector of the complex.</text>
</comment>
<keyword evidence="4" id="KW-0677">Repeat</keyword>
<dbReference type="NCBIfam" id="NF004536">
    <property type="entry name" value="PRK05888.1-1"/>
    <property type="match status" value="1"/>
</dbReference>
<evidence type="ECO:0000256" key="10">
    <source>
        <dbReference type="ARBA" id="ARBA00041748"/>
    </source>
</evidence>
<dbReference type="PANTHER" id="PTHR10849:SF20">
    <property type="entry name" value="NADH DEHYDROGENASE [UBIQUINONE] IRON-SULFUR PROTEIN 8, MITOCHONDRIAL"/>
    <property type="match status" value="1"/>
</dbReference>
<dbReference type="InterPro" id="IPR010226">
    <property type="entry name" value="NADH_quinone_OxRdtase_chainI"/>
</dbReference>
<feature type="binding site" evidence="12">
    <location>
        <position position="65"/>
    </location>
    <ligand>
        <name>[4Fe-4S] cluster</name>
        <dbReference type="ChEBI" id="CHEBI:49883"/>
        <label>2</label>
    </ligand>
</feature>
<keyword evidence="12" id="KW-0472">Membrane</keyword>
<comment type="catalytic activity">
    <reaction evidence="12">
        <text>a quinone + NADH + 5 H(+)(in) = a quinol + NAD(+) + 4 H(+)(out)</text>
        <dbReference type="Rhea" id="RHEA:57888"/>
        <dbReference type="ChEBI" id="CHEBI:15378"/>
        <dbReference type="ChEBI" id="CHEBI:24646"/>
        <dbReference type="ChEBI" id="CHEBI:57540"/>
        <dbReference type="ChEBI" id="CHEBI:57945"/>
        <dbReference type="ChEBI" id="CHEBI:132124"/>
    </reaction>
</comment>
<dbReference type="SUPFAM" id="SSF54862">
    <property type="entry name" value="4Fe-4S ferredoxins"/>
    <property type="match status" value="1"/>
</dbReference>
<keyword evidence="12" id="KW-1003">Cell membrane</keyword>
<dbReference type="Pfam" id="PF12838">
    <property type="entry name" value="Fer4_7"/>
    <property type="match status" value="1"/>
</dbReference>
<dbReference type="EC" id="7.1.1.-" evidence="12"/>
<dbReference type="NCBIfam" id="TIGR01971">
    <property type="entry name" value="NuoI"/>
    <property type="match status" value="1"/>
</dbReference>
<keyword evidence="6 12" id="KW-0408">Iron</keyword>
<name>A0ABT0L962_9GAMM</name>
<evidence type="ECO:0000259" key="13">
    <source>
        <dbReference type="PROSITE" id="PS51379"/>
    </source>
</evidence>
<dbReference type="PROSITE" id="PS51379">
    <property type="entry name" value="4FE4S_FER_2"/>
    <property type="match status" value="2"/>
</dbReference>
<keyword evidence="7 12" id="KW-0411">Iron-sulfur</keyword>
<feature type="binding site" evidence="12">
    <location>
        <position position="55"/>
    </location>
    <ligand>
        <name>[4Fe-4S] cluster</name>
        <dbReference type="ChEBI" id="CHEBI:49883"/>
        <label>1</label>
    </ligand>
</feature>
<evidence type="ECO:0000256" key="1">
    <source>
        <dbReference type="ARBA" id="ARBA00010277"/>
    </source>
</evidence>
<evidence type="ECO:0000256" key="11">
    <source>
        <dbReference type="ARBA" id="ARBA00043079"/>
    </source>
</evidence>
<dbReference type="GO" id="GO:0016491">
    <property type="term" value="F:oxidoreductase activity"/>
    <property type="evidence" value="ECO:0007669"/>
    <property type="project" value="UniProtKB-KW"/>
</dbReference>
<reference evidence="14 15" key="1">
    <citation type="submission" date="2022-01" db="EMBL/GenBank/DDBJ databases">
        <title>Whole genome-based taxonomy of the Shewanellaceae.</title>
        <authorList>
            <person name="Martin-Rodriguez A.J."/>
        </authorList>
    </citation>
    <scope>NUCLEOTIDE SEQUENCE [LARGE SCALE GENOMIC DNA]</scope>
    <source>
        <strain evidence="14 15">DSM 17177</strain>
    </source>
</reference>
<dbReference type="Gene3D" id="3.30.70.3270">
    <property type="match status" value="1"/>
</dbReference>
<accession>A0ABT0L962</accession>
<comment type="subcellular location">
    <subcellularLocation>
        <location evidence="12">Cell membrane</location>
        <topology evidence="12">Peripheral membrane protein</topology>
    </subcellularLocation>
</comment>
<dbReference type="RefSeq" id="WP_248939372.1">
    <property type="nucleotide sequence ID" value="NZ_JAKIKS010000017.1"/>
</dbReference>
<feature type="binding site" evidence="12">
    <location>
        <position position="100"/>
    </location>
    <ligand>
        <name>[4Fe-4S] cluster</name>
        <dbReference type="ChEBI" id="CHEBI:49883"/>
        <label>2</label>
    </ligand>
</feature>
<feature type="binding site" evidence="12">
    <location>
        <position position="97"/>
    </location>
    <ligand>
        <name>[4Fe-4S] cluster</name>
        <dbReference type="ChEBI" id="CHEBI:49883"/>
        <label>2</label>
    </ligand>
</feature>
<evidence type="ECO:0000256" key="9">
    <source>
        <dbReference type="ARBA" id="ARBA00040641"/>
    </source>
</evidence>
<keyword evidence="2 12" id="KW-0004">4Fe-4S</keyword>
<evidence type="ECO:0000256" key="7">
    <source>
        <dbReference type="ARBA" id="ARBA00023014"/>
    </source>
</evidence>
<evidence type="ECO:0000256" key="2">
    <source>
        <dbReference type="ARBA" id="ARBA00022485"/>
    </source>
</evidence>
<keyword evidence="12" id="KW-0830">Ubiquinone</keyword>
<keyword evidence="15" id="KW-1185">Reference proteome</keyword>
<feature type="binding site" evidence="12">
    <location>
        <position position="104"/>
    </location>
    <ligand>
        <name>[4Fe-4S] cluster</name>
        <dbReference type="ChEBI" id="CHEBI:49883"/>
        <label>1</label>
    </ligand>
</feature>
<feature type="domain" description="4Fe-4S ferredoxin-type" evidence="13">
    <location>
        <begin position="85"/>
        <end position="114"/>
    </location>
</feature>
<feature type="binding site" evidence="12">
    <location>
        <position position="94"/>
    </location>
    <ligand>
        <name>[4Fe-4S] cluster</name>
        <dbReference type="ChEBI" id="CHEBI:49883"/>
        <label>2</label>
    </ligand>
</feature>
<dbReference type="HAMAP" id="MF_01351">
    <property type="entry name" value="NDH1_NuoI"/>
    <property type="match status" value="1"/>
</dbReference>
<keyword evidence="14" id="KW-0560">Oxidoreductase</keyword>
<comment type="caution">
    <text evidence="14">The sequence shown here is derived from an EMBL/GenBank/DDBJ whole genome shotgun (WGS) entry which is preliminary data.</text>
</comment>
<organism evidence="14 15">
    <name type="scientific">Shewanella surugensis</name>
    <dbReference type="NCBI Taxonomy" id="212020"/>
    <lineage>
        <taxon>Bacteria</taxon>
        <taxon>Pseudomonadati</taxon>
        <taxon>Pseudomonadota</taxon>
        <taxon>Gammaproteobacteria</taxon>
        <taxon>Alteromonadales</taxon>
        <taxon>Shewanellaceae</taxon>
        <taxon>Shewanella</taxon>
    </lineage>
</organism>